<evidence type="ECO:0000313" key="3">
    <source>
        <dbReference type="WBParaSite" id="SCUD_0001277401-mRNA-1"/>
    </source>
</evidence>
<dbReference type="WBParaSite" id="SCUD_0001277401-mRNA-1">
    <property type="protein sequence ID" value="SCUD_0001277401-mRNA-1"/>
    <property type="gene ID" value="SCUD_0001277401"/>
</dbReference>
<name>A0A183KCN1_9TREM</name>
<gene>
    <name evidence="1" type="ORF">SCUD_LOCUS12771</name>
</gene>
<reference evidence="1 2" key="2">
    <citation type="submission" date="2018-11" db="EMBL/GenBank/DDBJ databases">
        <authorList>
            <consortium name="Pathogen Informatics"/>
        </authorList>
    </citation>
    <scope>NUCLEOTIDE SEQUENCE [LARGE SCALE GENOMIC DNA]</scope>
    <source>
        <strain evidence="1">Dakar</strain>
        <strain evidence="2">Dakar, Senegal</strain>
    </source>
</reference>
<protein>
    <submittedName>
        <fullName evidence="3">FSA_C domain-containing protein</fullName>
    </submittedName>
</protein>
<proteinExistence type="predicted"/>
<dbReference type="AlphaFoldDB" id="A0A183KCN1"/>
<sequence length="886" mass="102299">MSDQSPSSMECCTIDSELNSYRRSSLMNKWNNNNNVSSSIKYEFKLSVDNIKLLLINQFDVKHQEQNVNVSVKRIAEIIFSGLQINFYHSSLSNSVLLKLQCFQIIPYRNSKLSADQYLLGPALSLSTSDHHHSNQVILEYDYGLIGSSNYFPHTTNKHLQISLSNIVYIHLIHELHEILFWFKQILPLLCNQSSVTNNDQLSIDNMDLLFNWPELSITFNNPLILIPCKSNQFNQFLLIGTKLIKINHYSSYCDASLSNSSITMKQHERVNKSYSIQLYFIDFGVFLYTNNDNVKTLSEQYLSSSSTIYSDSWVNFSSLHKFWLNSCKLDDSMLTATKQKSRHHIIMSPINFSAHITYVKSNFPKCFSTFNSRFQSIRFNFSDFVMMHSMTLNHNTDDNNITEDYSTIRNSPSPYRLSSTSPTSNMNLLLFTEPINAQLIIEFYIQTVYINLTKMNCNLLTNVIQELNKEYCDYCCNTCSYSQSNQTELFQLPHPDPNIIISSMKSKTSMEFGLFINCMKMNILIFGDLDIIPIPLVLLTLDSIIISSSFHLLLNGIKMPSCIQINLNNLYLINQLEKKFNYKPQQHQQQQNRTSSKFNTHYLKQTNSRSILLKFNNKIELKLNNDCLNTVVQCRRHHLLYAATANGVAAPDDDNLLHESNFCTLVSSWNNPKIAVLFDIDSINCFVNNSDQEEDNEKECRNSPHLISNNSESNIALLSLIRTKLQINYFITDDEKFSSLNLPVNYSYLEIKGQICDVKLQAIQEKHSNLYPTRFMTMSQLCHPSNIINDNDNSQLSCITFQFIKPAKHFHQRLSNPTVSVDDEQDIYVSIQLPAVTYIHTQSFLTSVIDSLFNFKDHYDFVRRTRAAVKGFQVCLASYIYLHFE</sequence>
<keyword evidence="2" id="KW-1185">Reference proteome</keyword>
<evidence type="ECO:0000313" key="1">
    <source>
        <dbReference type="EMBL" id="VDP50074.1"/>
    </source>
</evidence>
<dbReference type="EMBL" id="UZAK01035360">
    <property type="protein sequence ID" value="VDP50074.1"/>
    <property type="molecule type" value="Genomic_DNA"/>
</dbReference>
<accession>A0A183KCN1</accession>
<reference evidence="3" key="1">
    <citation type="submission" date="2016-06" db="UniProtKB">
        <authorList>
            <consortium name="WormBaseParasite"/>
        </authorList>
    </citation>
    <scope>IDENTIFICATION</scope>
</reference>
<dbReference type="Proteomes" id="UP000279833">
    <property type="component" value="Unassembled WGS sequence"/>
</dbReference>
<organism evidence="3">
    <name type="scientific">Schistosoma curassoni</name>
    <dbReference type="NCBI Taxonomy" id="6186"/>
    <lineage>
        <taxon>Eukaryota</taxon>
        <taxon>Metazoa</taxon>
        <taxon>Spiralia</taxon>
        <taxon>Lophotrochozoa</taxon>
        <taxon>Platyhelminthes</taxon>
        <taxon>Trematoda</taxon>
        <taxon>Digenea</taxon>
        <taxon>Strigeidida</taxon>
        <taxon>Schistosomatoidea</taxon>
        <taxon>Schistosomatidae</taxon>
        <taxon>Schistosoma</taxon>
    </lineage>
</organism>
<evidence type="ECO:0000313" key="2">
    <source>
        <dbReference type="Proteomes" id="UP000279833"/>
    </source>
</evidence>